<dbReference type="InterPro" id="IPR050232">
    <property type="entry name" value="FBL13/AtMIF1-like"/>
</dbReference>
<organism evidence="2 3">
    <name type="scientific">Eutrema salsugineum</name>
    <name type="common">Saltwater cress</name>
    <name type="synonym">Sisymbrium salsugineum</name>
    <dbReference type="NCBI Taxonomy" id="72664"/>
    <lineage>
        <taxon>Eukaryota</taxon>
        <taxon>Viridiplantae</taxon>
        <taxon>Streptophyta</taxon>
        <taxon>Embryophyta</taxon>
        <taxon>Tracheophyta</taxon>
        <taxon>Spermatophyta</taxon>
        <taxon>Magnoliopsida</taxon>
        <taxon>eudicotyledons</taxon>
        <taxon>Gunneridae</taxon>
        <taxon>Pentapetalae</taxon>
        <taxon>rosids</taxon>
        <taxon>malvids</taxon>
        <taxon>Brassicales</taxon>
        <taxon>Brassicaceae</taxon>
        <taxon>Eutremeae</taxon>
        <taxon>Eutrema</taxon>
    </lineage>
</organism>
<dbReference type="Pfam" id="PF07723">
    <property type="entry name" value="LRR_2"/>
    <property type="match status" value="1"/>
</dbReference>
<name>V4L731_EUTSA</name>
<dbReference type="InterPro" id="IPR036047">
    <property type="entry name" value="F-box-like_dom_sf"/>
</dbReference>
<dbReference type="InterPro" id="IPR001810">
    <property type="entry name" value="F-box_dom"/>
</dbReference>
<feature type="domain" description="F-box" evidence="1">
    <location>
        <begin position="33"/>
        <end position="81"/>
    </location>
</feature>
<dbReference type="PANTHER" id="PTHR31900:SF34">
    <property type="entry name" value="EMB|CAB62440.1-RELATED"/>
    <property type="match status" value="1"/>
</dbReference>
<gene>
    <name evidence="2" type="ORF">EUTSA_v10029383mg</name>
</gene>
<dbReference type="Proteomes" id="UP000030689">
    <property type="component" value="Unassembled WGS sequence"/>
</dbReference>
<dbReference type="EMBL" id="KI517537">
    <property type="protein sequence ID" value="ESQ38142.1"/>
    <property type="molecule type" value="Genomic_DNA"/>
</dbReference>
<dbReference type="InterPro" id="IPR053781">
    <property type="entry name" value="F-box_AtFBL13-like"/>
</dbReference>
<evidence type="ECO:0000313" key="3">
    <source>
        <dbReference type="Proteomes" id="UP000030689"/>
    </source>
</evidence>
<keyword evidence="3" id="KW-1185">Reference proteome</keyword>
<dbReference type="SUPFAM" id="SSF81383">
    <property type="entry name" value="F-box domain"/>
    <property type="match status" value="1"/>
</dbReference>
<dbReference type="InterPro" id="IPR013101">
    <property type="entry name" value="LRR_PRU1-like"/>
</dbReference>
<dbReference type="CDD" id="cd22160">
    <property type="entry name" value="F-box_AtFBL13-like"/>
    <property type="match status" value="1"/>
</dbReference>
<reference evidence="2 3" key="1">
    <citation type="journal article" date="2013" name="Front. Plant Sci.">
        <title>The Reference Genome of the Halophytic Plant Eutrema salsugineum.</title>
        <authorList>
            <person name="Yang R."/>
            <person name="Jarvis D.E."/>
            <person name="Chen H."/>
            <person name="Beilstein M.A."/>
            <person name="Grimwood J."/>
            <person name="Jenkins J."/>
            <person name="Shu S."/>
            <person name="Prochnik S."/>
            <person name="Xin M."/>
            <person name="Ma C."/>
            <person name="Schmutz J."/>
            <person name="Wing R.A."/>
            <person name="Mitchell-Olds T."/>
            <person name="Schumaker K.S."/>
            <person name="Wang X."/>
        </authorList>
    </citation>
    <scope>NUCLEOTIDE SEQUENCE [LARGE SCALE GENOMIC DNA]</scope>
</reference>
<accession>V4L731</accession>
<proteinExistence type="predicted"/>
<dbReference type="Pfam" id="PF00646">
    <property type="entry name" value="F-box"/>
    <property type="match status" value="1"/>
</dbReference>
<dbReference type="Pfam" id="PF08387">
    <property type="entry name" value="FBD"/>
    <property type="match status" value="1"/>
</dbReference>
<dbReference type="SMART" id="SM00579">
    <property type="entry name" value="FBD"/>
    <property type="match status" value="1"/>
</dbReference>
<protein>
    <recommendedName>
        <fullName evidence="1">F-box domain-containing protein</fullName>
    </recommendedName>
</protein>
<dbReference type="Gramene" id="ESQ38142">
    <property type="protein sequence ID" value="ESQ38142"/>
    <property type="gene ID" value="EUTSA_v10029383mg"/>
</dbReference>
<dbReference type="AlphaFoldDB" id="V4L731"/>
<dbReference type="PANTHER" id="PTHR31900">
    <property type="entry name" value="F-BOX/RNI SUPERFAMILY PROTEIN-RELATED"/>
    <property type="match status" value="1"/>
</dbReference>
<evidence type="ECO:0000313" key="2">
    <source>
        <dbReference type="EMBL" id="ESQ38142.1"/>
    </source>
</evidence>
<sequence>QCKLHMRYQYYLQQTSQRFLKKRAKSCLKIEGEDKISALPDDLLVHILSFVPTKHAMATMILSKRWRYIWTMLPNLTYLDKYTHIGGLFVKSDQQKQPIWRYIDESLQLHKAPVLETLVIGIGPQCPCPVDLDVYVERWIATAVDRKVRQLGIKLMWSAGPASVCKSLYTCDTLVLLSLCDKILVDVPSSACLPSLKTLNLISVVYKDEDSLVTWCNTFNFSHLMECTIGLLYELDWLESLMGFLQNSPNLKNLYIDQKFIRLAEDFSLSWNEPGSVPGCLSTHLEIFEWEGYIGRREEKEAIRYIFANAKCLKRAGISVEPACKLKDKEKMMRELESMSRVSTSSQLLFTTQVRYLRNLSIENDRYE</sequence>
<dbReference type="OMA" id="GNWIKKA"/>
<dbReference type="KEGG" id="eus:EUTSA_v10029383mg"/>
<evidence type="ECO:0000259" key="1">
    <source>
        <dbReference type="PROSITE" id="PS50181"/>
    </source>
</evidence>
<dbReference type="InterPro" id="IPR006566">
    <property type="entry name" value="FBD"/>
</dbReference>
<feature type="non-terminal residue" evidence="2">
    <location>
        <position position="1"/>
    </location>
</feature>
<dbReference type="SMART" id="SM00256">
    <property type="entry name" value="FBOX"/>
    <property type="match status" value="1"/>
</dbReference>
<dbReference type="PROSITE" id="PS50181">
    <property type="entry name" value="FBOX"/>
    <property type="match status" value="1"/>
</dbReference>
<dbReference type="Gene3D" id="1.20.1280.50">
    <property type="match status" value="1"/>
</dbReference>
<dbReference type="STRING" id="72664.V4L731"/>